<protein>
    <recommendedName>
        <fullName evidence="2">[RNA-polymerase]-subunit kinase</fullName>
        <ecNumber evidence="2">2.7.11.23</ecNumber>
    </recommendedName>
</protein>
<proteinExistence type="inferred from homology"/>
<evidence type="ECO:0000256" key="10">
    <source>
        <dbReference type="SAM" id="MobiDB-lite"/>
    </source>
</evidence>
<feature type="region of interest" description="Disordered" evidence="10">
    <location>
        <begin position="328"/>
        <end position="367"/>
    </location>
</feature>
<dbReference type="SUPFAM" id="SSF56112">
    <property type="entry name" value="Protein kinase-like (PK-like)"/>
    <property type="match status" value="1"/>
</dbReference>
<dbReference type="PROSITE" id="PS00107">
    <property type="entry name" value="PROTEIN_KINASE_ATP"/>
    <property type="match status" value="1"/>
</dbReference>
<keyword evidence="4" id="KW-0808">Transferase</keyword>
<sequence length="367" mass="40623">MGSARKKKNPRKHYKVLHEVGRGTFGVVCKAIKKKTGEEVAIKNIKLVHKIHEGVSTSAIDEIRIMQELHHPNVLSIHEVFSPREGTLSLVLDFIPMDMEMIIKAKDMTSDKYVPMPSEDIKAYMQMFLRGINACHQNFVLHRDLKPANLLLSANGVLKLCDFGLARTYGSPNAKFSPQAVTLWYRPLEMLLGADRYGPAVDMWGVGCIFAEMLLRNPLFPTGRGATDVDQVCQIVRCMGAPTERNWPGFDQLPILLKFQQIPPTPLARVIPAAPKDALDLLDKLLSYDPNKRISAEEALKHEYFRNAPAPASTAQIADHISVLIKKPSSQVSSTLPSSETMPGESPYKPSSKRSAAEAGLASPNYG</sequence>
<dbReference type="AlphaFoldDB" id="A0A7S4NYP6"/>
<evidence type="ECO:0000256" key="5">
    <source>
        <dbReference type="ARBA" id="ARBA00022741"/>
    </source>
</evidence>
<dbReference type="InterPro" id="IPR050108">
    <property type="entry name" value="CDK"/>
</dbReference>
<accession>A0A7S4NYP6</accession>
<feature type="binding site" evidence="8">
    <location>
        <position position="43"/>
    </location>
    <ligand>
        <name>ATP</name>
        <dbReference type="ChEBI" id="CHEBI:30616"/>
    </ligand>
</feature>
<evidence type="ECO:0000256" key="3">
    <source>
        <dbReference type="ARBA" id="ARBA00022527"/>
    </source>
</evidence>
<evidence type="ECO:0000256" key="9">
    <source>
        <dbReference type="RuleBase" id="RU000304"/>
    </source>
</evidence>
<dbReference type="PANTHER" id="PTHR24056">
    <property type="entry name" value="CELL DIVISION PROTEIN KINASE"/>
    <property type="match status" value="1"/>
</dbReference>
<dbReference type="EC" id="2.7.11.23" evidence="2"/>
<feature type="compositionally biased region" description="Low complexity" evidence="10">
    <location>
        <begin position="329"/>
        <end position="339"/>
    </location>
</feature>
<evidence type="ECO:0000256" key="6">
    <source>
        <dbReference type="ARBA" id="ARBA00022777"/>
    </source>
</evidence>
<dbReference type="Gene3D" id="3.30.200.20">
    <property type="entry name" value="Phosphorylase Kinase, domain 1"/>
    <property type="match status" value="1"/>
</dbReference>
<dbReference type="PROSITE" id="PS50011">
    <property type="entry name" value="PROTEIN_KINASE_DOM"/>
    <property type="match status" value="1"/>
</dbReference>
<evidence type="ECO:0000256" key="7">
    <source>
        <dbReference type="ARBA" id="ARBA00022840"/>
    </source>
</evidence>
<dbReference type="Pfam" id="PF00069">
    <property type="entry name" value="Pkinase"/>
    <property type="match status" value="1"/>
</dbReference>
<dbReference type="PANTHER" id="PTHR24056:SF0">
    <property type="entry name" value="CYCLIN-DEPENDENT KINASE 7"/>
    <property type="match status" value="1"/>
</dbReference>
<dbReference type="InterPro" id="IPR011009">
    <property type="entry name" value="Kinase-like_dom_sf"/>
</dbReference>
<dbReference type="SMART" id="SM00220">
    <property type="entry name" value="S_TKc"/>
    <property type="match status" value="1"/>
</dbReference>
<dbReference type="InterPro" id="IPR008271">
    <property type="entry name" value="Ser/Thr_kinase_AS"/>
</dbReference>
<evidence type="ECO:0000256" key="4">
    <source>
        <dbReference type="ARBA" id="ARBA00022679"/>
    </source>
</evidence>
<dbReference type="GO" id="GO:0070985">
    <property type="term" value="C:transcription factor TFIIK complex"/>
    <property type="evidence" value="ECO:0007669"/>
    <property type="project" value="TreeGrafter"/>
</dbReference>
<evidence type="ECO:0000313" key="12">
    <source>
        <dbReference type="EMBL" id="CAE2318503.1"/>
    </source>
</evidence>
<dbReference type="GO" id="GO:0005524">
    <property type="term" value="F:ATP binding"/>
    <property type="evidence" value="ECO:0007669"/>
    <property type="project" value="UniProtKB-UniRule"/>
</dbReference>
<organism evidence="12">
    <name type="scientific">Guillardia theta</name>
    <name type="common">Cryptophyte</name>
    <name type="synonym">Cryptomonas phi</name>
    <dbReference type="NCBI Taxonomy" id="55529"/>
    <lineage>
        <taxon>Eukaryota</taxon>
        <taxon>Cryptophyceae</taxon>
        <taxon>Pyrenomonadales</taxon>
        <taxon>Geminigeraceae</taxon>
        <taxon>Guillardia</taxon>
    </lineage>
</organism>
<evidence type="ECO:0000259" key="11">
    <source>
        <dbReference type="PROSITE" id="PS50011"/>
    </source>
</evidence>
<evidence type="ECO:0000256" key="2">
    <source>
        <dbReference type="ARBA" id="ARBA00012409"/>
    </source>
</evidence>
<name>A0A7S4NYP6_GUITH</name>
<comment type="similarity">
    <text evidence="1">Belongs to the protein kinase superfamily. CMGC Ser/Thr protein kinase family. CDC2/CDKX subfamily.</text>
</comment>
<keyword evidence="3 9" id="KW-0723">Serine/threonine-protein kinase</keyword>
<evidence type="ECO:0000256" key="8">
    <source>
        <dbReference type="PROSITE-ProRule" id="PRU10141"/>
    </source>
</evidence>
<dbReference type="Gene3D" id="1.10.510.10">
    <property type="entry name" value="Transferase(Phosphotransferase) domain 1"/>
    <property type="match status" value="1"/>
</dbReference>
<dbReference type="FunFam" id="1.10.510.10:FF:000624">
    <property type="entry name" value="Mitogen-activated protein kinase"/>
    <property type="match status" value="1"/>
</dbReference>
<keyword evidence="7 8" id="KW-0067">ATP-binding</keyword>
<dbReference type="GO" id="GO:0008353">
    <property type="term" value="F:RNA polymerase II CTD heptapeptide repeat kinase activity"/>
    <property type="evidence" value="ECO:0007669"/>
    <property type="project" value="UniProtKB-EC"/>
</dbReference>
<dbReference type="GO" id="GO:0004693">
    <property type="term" value="F:cyclin-dependent protein serine/threonine kinase activity"/>
    <property type="evidence" value="ECO:0007669"/>
    <property type="project" value="TreeGrafter"/>
</dbReference>
<feature type="domain" description="Protein kinase" evidence="11">
    <location>
        <begin position="14"/>
        <end position="305"/>
    </location>
</feature>
<gene>
    <name evidence="12" type="ORF">GTHE00462_LOCUS25740</name>
</gene>
<dbReference type="EMBL" id="HBKN01033092">
    <property type="protein sequence ID" value="CAE2318503.1"/>
    <property type="molecule type" value="Transcribed_RNA"/>
</dbReference>
<keyword evidence="5 8" id="KW-0547">Nucleotide-binding</keyword>
<dbReference type="InterPro" id="IPR017441">
    <property type="entry name" value="Protein_kinase_ATP_BS"/>
</dbReference>
<keyword evidence="6" id="KW-0418">Kinase</keyword>
<evidence type="ECO:0000256" key="1">
    <source>
        <dbReference type="ARBA" id="ARBA00006485"/>
    </source>
</evidence>
<dbReference type="GO" id="GO:0005737">
    <property type="term" value="C:cytoplasm"/>
    <property type="evidence" value="ECO:0007669"/>
    <property type="project" value="TreeGrafter"/>
</dbReference>
<reference evidence="12" key="1">
    <citation type="submission" date="2021-01" db="EMBL/GenBank/DDBJ databases">
        <authorList>
            <person name="Corre E."/>
            <person name="Pelletier E."/>
            <person name="Niang G."/>
            <person name="Scheremetjew M."/>
            <person name="Finn R."/>
            <person name="Kale V."/>
            <person name="Holt S."/>
            <person name="Cochrane G."/>
            <person name="Meng A."/>
            <person name="Brown T."/>
            <person name="Cohen L."/>
        </authorList>
    </citation>
    <scope>NUCLEOTIDE SEQUENCE</scope>
    <source>
        <strain evidence="12">CCMP 2712</strain>
    </source>
</reference>
<dbReference type="GO" id="GO:0045944">
    <property type="term" value="P:positive regulation of transcription by RNA polymerase II"/>
    <property type="evidence" value="ECO:0007669"/>
    <property type="project" value="TreeGrafter"/>
</dbReference>
<dbReference type="InterPro" id="IPR000719">
    <property type="entry name" value="Prot_kinase_dom"/>
</dbReference>
<dbReference type="PROSITE" id="PS00108">
    <property type="entry name" value="PROTEIN_KINASE_ST"/>
    <property type="match status" value="1"/>
</dbReference>